<dbReference type="PANTHER" id="PTHR46825:SF15">
    <property type="entry name" value="BETA-LACTAMASE-RELATED DOMAIN-CONTAINING PROTEIN"/>
    <property type="match status" value="1"/>
</dbReference>
<accession>A0A1M4U150</accession>
<dbReference type="PANTHER" id="PTHR46825">
    <property type="entry name" value="D-ALANYL-D-ALANINE-CARBOXYPEPTIDASE/ENDOPEPTIDASE AMPH"/>
    <property type="match status" value="1"/>
</dbReference>
<evidence type="ECO:0000313" key="3">
    <source>
        <dbReference type="EMBL" id="SHE50375.1"/>
    </source>
</evidence>
<dbReference type="Proteomes" id="UP000184476">
    <property type="component" value="Unassembled WGS sequence"/>
</dbReference>
<dbReference type="Gene3D" id="3.40.710.10">
    <property type="entry name" value="DD-peptidase/beta-lactamase superfamily"/>
    <property type="match status" value="1"/>
</dbReference>
<dbReference type="SUPFAM" id="SSF56601">
    <property type="entry name" value="beta-lactamase/transpeptidase-like"/>
    <property type="match status" value="1"/>
</dbReference>
<keyword evidence="1" id="KW-0472">Membrane</keyword>
<protein>
    <submittedName>
        <fullName evidence="3">CubicO group peptidase, beta-lactamase class C family</fullName>
    </submittedName>
</protein>
<feature type="domain" description="Beta-lactamase-related" evidence="2">
    <location>
        <begin position="36"/>
        <end position="350"/>
    </location>
</feature>
<name>A0A1M4U150_9BACL</name>
<evidence type="ECO:0000259" key="2">
    <source>
        <dbReference type="Pfam" id="PF00144"/>
    </source>
</evidence>
<dbReference type="EMBL" id="FQVL01000001">
    <property type="protein sequence ID" value="SHE50375.1"/>
    <property type="molecule type" value="Genomic_DNA"/>
</dbReference>
<evidence type="ECO:0000313" key="4">
    <source>
        <dbReference type="Proteomes" id="UP000184476"/>
    </source>
</evidence>
<dbReference type="InterPro" id="IPR012338">
    <property type="entry name" value="Beta-lactam/transpept-like"/>
</dbReference>
<dbReference type="InterPro" id="IPR001466">
    <property type="entry name" value="Beta-lactam-related"/>
</dbReference>
<feature type="transmembrane region" description="Helical" evidence="1">
    <location>
        <begin position="377"/>
        <end position="398"/>
    </location>
</feature>
<keyword evidence="4" id="KW-1185">Reference proteome</keyword>
<dbReference type="AlphaFoldDB" id="A0A1M4U150"/>
<dbReference type="RefSeq" id="WP_073152146.1">
    <property type="nucleotide sequence ID" value="NZ_FQVL01000001.1"/>
</dbReference>
<dbReference type="STRING" id="112248.SAMN05444392_101750"/>
<proteinExistence type="predicted"/>
<sequence>MRQIFQFIMSIILVIGLCILSITPVFADSHLPTKKIDQYLQEQMKKNRIPGMAVAITYQDQVIYAKGFGTAGYNRLVTPDTPFAIASLSKAFTAMAVMQLVEMGKLKLDTPVQKILPDFRLNDPRGSKITVQHLLHQTSGLADTVNEDMKLSVQPQSLHDVIKRLKKVELESTPGQKYNYHNPNYEILAHIVEVISHKTFQSYLQKHIFQPLQMNQTTHAANIKDFSKTSKNISDGHSLFFGLPIKNQQFDWFTTGSHGIIASVNDMAQWMIMQQNNGLFQGKRLLSSQGIQTMHTQASSSINYGMGWMIGKSTHGEKQFYHDGILGNFKSEMILLPEKEFGIVLLSNTGLNEFIDYYSMIQGVVDLVTGQEPSTSWWINNLTFSLMMLGLVLITILLGIRNLKRNDQWETKLSKQAKWWVCLKLIFRLLPLYLLLFLQPLVSLLTNGREMSWEGLITIAPCIMTLLIVASLFSAIIVITRLNRWLKIANR</sequence>
<keyword evidence="1" id="KW-1133">Transmembrane helix</keyword>
<feature type="transmembrane region" description="Helical" evidence="1">
    <location>
        <begin position="419"/>
        <end position="438"/>
    </location>
</feature>
<keyword evidence="1" id="KW-0812">Transmembrane</keyword>
<evidence type="ECO:0000256" key="1">
    <source>
        <dbReference type="SAM" id="Phobius"/>
    </source>
</evidence>
<gene>
    <name evidence="3" type="ORF">SAMN05444392_101750</name>
</gene>
<feature type="transmembrane region" description="Helical" evidence="1">
    <location>
        <begin position="458"/>
        <end position="482"/>
    </location>
</feature>
<dbReference type="Pfam" id="PF00144">
    <property type="entry name" value="Beta-lactamase"/>
    <property type="match status" value="1"/>
</dbReference>
<organism evidence="3 4">
    <name type="scientific">Seinonella peptonophila</name>
    <dbReference type="NCBI Taxonomy" id="112248"/>
    <lineage>
        <taxon>Bacteria</taxon>
        <taxon>Bacillati</taxon>
        <taxon>Bacillota</taxon>
        <taxon>Bacilli</taxon>
        <taxon>Bacillales</taxon>
        <taxon>Thermoactinomycetaceae</taxon>
        <taxon>Seinonella</taxon>
    </lineage>
</organism>
<dbReference type="InterPro" id="IPR050491">
    <property type="entry name" value="AmpC-like"/>
</dbReference>
<reference evidence="3 4" key="1">
    <citation type="submission" date="2016-11" db="EMBL/GenBank/DDBJ databases">
        <authorList>
            <person name="Jaros S."/>
            <person name="Januszkiewicz K."/>
            <person name="Wedrychowicz H."/>
        </authorList>
    </citation>
    <scope>NUCLEOTIDE SEQUENCE [LARGE SCALE GENOMIC DNA]</scope>
    <source>
        <strain evidence="3 4">DSM 44666</strain>
    </source>
</reference>